<reference evidence="2" key="1">
    <citation type="submission" date="2016-05" db="EMBL/GenBank/DDBJ databases">
        <authorList>
            <person name="Lavstsen T."/>
            <person name="Jespersen J.S."/>
        </authorList>
    </citation>
    <scope>NUCLEOTIDE SEQUENCE</scope>
    <source>
        <strain evidence="2">PWN146_assembly</strain>
    </source>
</reference>
<sequence>MSPTMMANEQRNRLNQIGRLGQRYARFEKFSQRSLIVAALATLAYVAFVGLVVSEQVASLRDFIVMLRSPDSDPLVMHSQYFLCAIALWAVLALGVQAQIRRKITVLLAHYVPRIPEWHQALLELAHEDRLTPRQLLTWVREEACLLQSDSERA</sequence>
<dbReference type="AlphaFoldDB" id="A0A1C3HNF6"/>
<accession>A0A1C3HNF6</accession>
<dbReference type="EMBL" id="LT575492">
    <property type="protein sequence ID" value="SAY46580.1"/>
    <property type="molecule type" value="Genomic_DNA"/>
</dbReference>
<dbReference type="RefSeq" id="WP_241389640.1">
    <property type="nucleotide sequence ID" value="NZ_MT039168.1"/>
</dbReference>
<organism evidence="2">
    <name type="scientific">Serratia marcescens</name>
    <dbReference type="NCBI Taxonomy" id="615"/>
    <lineage>
        <taxon>Bacteria</taxon>
        <taxon>Pseudomonadati</taxon>
        <taxon>Pseudomonadota</taxon>
        <taxon>Gammaproteobacteria</taxon>
        <taxon>Enterobacterales</taxon>
        <taxon>Yersiniaceae</taxon>
        <taxon>Serratia</taxon>
    </lineage>
</organism>
<evidence type="ECO:0000256" key="1">
    <source>
        <dbReference type="SAM" id="Phobius"/>
    </source>
</evidence>
<gene>
    <name evidence="2" type="ORF">PWN146_05349</name>
</gene>
<keyword evidence="1" id="KW-1133">Transmembrane helix</keyword>
<feature type="transmembrane region" description="Helical" evidence="1">
    <location>
        <begin position="78"/>
        <end position="96"/>
    </location>
</feature>
<protein>
    <submittedName>
        <fullName evidence="2">Uncharacterized protein</fullName>
    </submittedName>
</protein>
<proteinExistence type="predicted"/>
<evidence type="ECO:0000313" key="2">
    <source>
        <dbReference type="EMBL" id="SAY46580.1"/>
    </source>
</evidence>
<keyword evidence="1" id="KW-0472">Membrane</keyword>
<keyword evidence="1" id="KW-0812">Transmembrane</keyword>
<name>A0A1C3HNF6_SERMA</name>